<keyword evidence="5" id="KW-1015">Disulfide bond</keyword>
<dbReference type="InterPro" id="IPR019826">
    <property type="entry name" value="Carboxylesterase_B_AS"/>
</dbReference>
<name>A0A6J1QXJ0_9HYME</name>
<dbReference type="EC" id="3.1.1.-" evidence="7"/>
<keyword evidence="4 7" id="KW-0378">Hydrolase</keyword>
<evidence type="ECO:0000256" key="4">
    <source>
        <dbReference type="ARBA" id="ARBA00022801"/>
    </source>
</evidence>
<comment type="similarity">
    <text evidence="1 7">Belongs to the type-B carboxylesterase/lipase family.</text>
</comment>
<keyword evidence="3" id="KW-0719">Serine esterase</keyword>
<comment type="similarity">
    <text evidence="2">Belongs to the 'GDXG' lipolytic enzyme family.</text>
</comment>
<dbReference type="Pfam" id="PF00135">
    <property type="entry name" value="COesterase"/>
    <property type="match status" value="1"/>
</dbReference>
<dbReference type="GeneID" id="112463286"/>
<proteinExistence type="inferred from homology"/>
<dbReference type="Proteomes" id="UP000504618">
    <property type="component" value="Unplaced"/>
</dbReference>
<evidence type="ECO:0000256" key="5">
    <source>
        <dbReference type="ARBA" id="ARBA00023157"/>
    </source>
</evidence>
<reference evidence="10" key="1">
    <citation type="submission" date="2025-08" db="UniProtKB">
        <authorList>
            <consortium name="RefSeq"/>
        </authorList>
    </citation>
    <scope>IDENTIFICATION</scope>
    <source>
        <tissue evidence="10">Whole body</tissue>
    </source>
</reference>
<feature type="domain" description="Carboxylesterase type B" evidence="8">
    <location>
        <begin position="7"/>
        <end position="451"/>
    </location>
</feature>
<evidence type="ECO:0000313" key="9">
    <source>
        <dbReference type="Proteomes" id="UP000504618"/>
    </source>
</evidence>
<evidence type="ECO:0000256" key="3">
    <source>
        <dbReference type="ARBA" id="ARBA00022487"/>
    </source>
</evidence>
<dbReference type="PROSITE" id="PS01173">
    <property type="entry name" value="LIPASE_GDXG_HIS"/>
    <property type="match status" value="1"/>
</dbReference>
<dbReference type="RefSeq" id="XP_024885365.1">
    <property type="nucleotide sequence ID" value="XM_025029597.1"/>
</dbReference>
<keyword evidence="9" id="KW-1185">Reference proteome</keyword>
<organism evidence="9 10">
    <name type="scientific">Temnothorax curvispinosus</name>
    <dbReference type="NCBI Taxonomy" id="300111"/>
    <lineage>
        <taxon>Eukaryota</taxon>
        <taxon>Metazoa</taxon>
        <taxon>Ecdysozoa</taxon>
        <taxon>Arthropoda</taxon>
        <taxon>Hexapoda</taxon>
        <taxon>Insecta</taxon>
        <taxon>Pterygota</taxon>
        <taxon>Neoptera</taxon>
        <taxon>Endopterygota</taxon>
        <taxon>Hymenoptera</taxon>
        <taxon>Apocrita</taxon>
        <taxon>Aculeata</taxon>
        <taxon>Formicoidea</taxon>
        <taxon>Formicidae</taxon>
        <taxon>Myrmicinae</taxon>
        <taxon>Temnothorax</taxon>
    </lineage>
</organism>
<evidence type="ECO:0000313" key="10">
    <source>
        <dbReference type="RefSeq" id="XP_024885365.1"/>
    </source>
</evidence>
<dbReference type="SUPFAM" id="SSF53474">
    <property type="entry name" value="alpha/beta-Hydrolases"/>
    <property type="match status" value="1"/>
</dbReference>
<dbReference type="Gene3D" id="3.40.50.1820">
    <property type="entry name" value="alpha/beta hydrolase"/>
    <property type="match status" value="1"/>
</dbReference>
<dbReference type="PANTHER" id="PTHR43142:SF1">
    <property type="entry name" value="CARBOXYLIC ESTER HYDROLASE"/>
    <property type="match status" value="1"/>
</dbReference>
<accession>A0A6J1QXJ0</accession>
<dbReference type="GO" id="GO:0052689">
    <property type="term" value="F:carboxylic ester hydrolase activity"/>
    <property type="evidence" value="ECO:0007669"/>
    <property type="project" value="UniProtKB-KW"/>
</dbReference>
<dbReference type="InterPro" id="IPR002168">
    <property type="entry name" value="Lipase_GDXG_HIS_AS"/>
</dbReference>
<sequence length="467" mass="52534">MMTREMVGDEDCLYLNVYTIDIMKKRPVMVWIHGGSFAMGSGDATFYGPDYIVRKDVVLVTLNYRLGALGFLNLNDKVATGNQGLKDVVMALQWVQRNISQFGGDPKNITIFGESAGGAIVHYLTLSPLGKGLFHKAISQSGVAANPWALTEWTNKAMNRSFQLAEKLGKATSDPKVAYEFLKTIDAKKLIKTAHKFLATQTDRLQHTIMFTPSLDYESPNPFFPEHPCKLIHRGVKVPFLLGNTSCEGSFLISSTLVGQISKEALKQINSDFKKTMMPGVLSALPKIPITVEELRFLYFGNKAISEETLINYADFLGDALFYRGTMEVIDIQMNSGGYTPTYLYKLSYESKTSPTKKIMNVTLPGVAHGEDIFYLFHPHMMKEFNLPPPAPDSKDSKVIDRLTQMWTNFAKTGDPTSAITNLNPIKWTPLKHGDVYDYLNIDIEPRMEIIRKGEQRCDWKNMKHKL</sequence>
<evidence type="ECO:0000256" key="2">
    <source>
        <dbReference type="ARBA" id="ARBA00010515"/>
    </source>
</evidence>
<dbReference type="InterPro" id="IPR002018">
    <property type="entry name" value="CarbesteraseB"/>
</dbReference>
<dbReference type="InterPro" id="IPR029058">
    <property type="entry name" value="AB_hydrolase_fold"/>
</dbReference>
<dbReference type="PANTHER" id="PTHR43142">
    <property type="entry name" value="CARBOXYLIC ESTER HYDROLASE"/>
    <property type="match status" value="1"/>
</dbReference>
<evidence type="ECO:0000256" key="6">
    <source>
        <dbReference type="ARBA" id="ARBA00023180"/>
    </source>
</evidence>
<protein>
    <recommendedName>
        <fullName evidence="7">Carboxylic ester hydrolase</fullName>
        <ecNumber evidence="7">3.1.1.-</ecNumber>
    </recommendedName>
</protein>
<dbReference type="AlphaFoldDB" id="A0A6J1QXJ0"/>
<dbReference type="PROSITE" id="PS00122">
    <property type="entry name" value="CARBOXYLESTERASE_B_1"/>
    <property type="match status" value="1"/>
</dbReference>
<gene>
    <name evidence="10" type="primary">LOC112463286</name>
</gene>
<evidence type="ECO:0000259" key="8">
    <source>
        <dbReference type="Pfam" id="PF00135"/>
    </source>
</evidence>
<evidence type="ECO:0000256" key="7">
    <source>
        <dbReference type="RuleBase" id="RU361235"/>
    </source>
</evidence>
<keyword evidence="6" id="KW-0325">Glycoprotein</keyword>
<evidence type="ECO:0000256" key="1">
    <source>
        <dbReference type="ARBA" id="ARBA00005964"/>
    </source>
</evidence>